<feature type="domain" description="YgjP-like metallopeptidase" evidence="1">
    <location>
        <begin position="38"/>
        <end position="256"/>
    </location>
</feature>
<dbReference type="InterPro" id="IPR053136">
    <property type="entry name" value="UTP_pyrophosphatase-like"/>
</dbReference>
<organism evidence="2 3">
    <name type="scientific">Romboutsia maritimum</name>
    <dbReference type="NCBI Taxonomy" id="2020948"/>
    <lineage>
        <taxon>Bacteria</taxon>
        <taxon>Bacillati</taxon>
        <taxon>Bacillota</taxon>
        <taxon>Clostridia</taxon>
        <taxon>Peptostreptococcales</taxon>
        <taxon>Peptostreptococcaceae</taxon>
        <taxon>Romboutsia</taxon>
    </lineage>
</organism>
<dbReference type="RefSeq" id="WP_095406201.1">
    <property type="nucleotide sequence ID" value="NZ_NOJZ02000004.1"/>
</dbReference>
<gene>
    <name evidence="2" type="ORF">CHF27_003705</name>
</gene>
<accession>A0A371IUN8</accession>
<dbReference type="PANTHER" id="PTHR30399:SF1">
    <property type="entry name" value="UTP PYROPHOSPHATASE"/>
    <property type="match status" value="1"/>
</dbReference>
<reference evidence="2 3" key="1">
    <citation type="journal article" date="2017" name="Genome Announc.">
        <title>Draft Genome Sequence of Romboutsia maritimum sp. nov. Strain CCRI-22766(T), Isolated from Coastal Estuarine Mud.</title>
        <authorList>
            <person name="Maheux A.F."/>
            <person name="Boudreau D.K."/>
            <person name="Berube E."/>
            <person name="Boissinot M."/>
            <person name="Raymond F."/>
            <person name="Brodeur S."/>
            <person name="Corbeil J."/>
            <person name="Brightwell G."/>
            <person name="Broda D."/>
            <person name="Omar R.F."/>
            <person name="Bergeron M.G."/>
        </authorList>
    </citation>
    <scope>NUCLEOTIDE SEQUENCE [LARGE SCALE GENOMIC DNA]</scope>
    <source>
        <strain evidence="2 3">CCRI-22766</strain>
    </source>
</reference>
<dbReference type="AlphaFoldDB" id="A0A371IUN8"/>
<name>A0A371IUN8_9FIRM</name>
<keyword evidence="3" id="KW-1185">Reference proteome</keyword>
<sequence>MNNKKYNDLNSIDKNSSDLSVKYKGIEIKANLIYRKRKTITIQIKPKEQVTVISPNKVPRNIIKDILMEKGDWILEKLEEYNQIKNFYIEREFITGDKFFYLGEELNLEVVKKNCDENLRNKNPKIVVEDSKLVFKTNNTDKEYVKKYLKEWYKKESEKIVLERLIHCREKSQIMMQLIPSKLKVKEQKKRWGTCTSKRAIYINSKISMARVEAIDYILIHEFSHLIHMNHSKDFYNLVKSIMPNYKQNEDWLKKNSYKLIL</sequence>
<dbReference type="Gene3D" id="3.30.2010.10">
    <property type="entry name" value="Metalloproteases ('zincins'), catalytic domain"/>
    <property type="match status" value="1"/>
</dbReference>
<protein>
    <submittedName>
        <fullName evidence="2">M48 family peptidase</fullName>
    </submittedName>
</protein>
<proteinExistence type="predicted"/>
<evidence type="ECO:0000313" key="3">
    <source>
        <dbReference type="Proteomes" id="UP000243494"/>
    </source>
</evidence>
<dbReference type="InterPro" id="IPR002725">
    <property type="entry name" value="YgjP-like_metallopeptidase"/>
</dbReference>
<dbReference type="PANTHER" id="PTHR30399">
    <property type="entry name" value="UNCHARACTERIZED PROTEIN YGJP"/>
    <property type="match status" value="1"/>
</dbReference>
<dbReference type="Proteomes" id="UP000243494">
    <property type="component" value="Unassembled WGS sequence"/>
</dbReference>
<dbReference type="Pfam" id="PF01863">
    <property type="entry name" value="YgjP-like"/>
    <property type="match status" value="1"/>
</dbReference>
<comment type="caution">
    <text evidence="2">The sequence shown here is derived from an EMBL/GenBank/DDBJ whole genome shotgun (WGS) entry which is preliminary data.</text>
</comment>
<dbReference type="EMBL" id="NOJZ02000004">
    <property type="protein sequence ID" value="RDY24194.1"/>
    <property type="molecule type" value="Genomic_DNA"/>
</dbReference>
<evidence type="ECO:0000259" key="1">
    <source>
        <dbReference type="Pfam" id="PF01863"/>
    </source>
</evidence>
<evidence type="ECO:0000313" key="2">
    <source>
        <dbReference type="EMBL" id="RDY24194.1"/>
    </source>
</evidence>
<dbReference type="OrthoDB" id="9811177at2"/>
<dbReference type="CDD" id="cd07344">
    <property type="entry name" value="M48_yhfN_like"/>
    <property type="match status" value="1"/>
</dbReference>